<dbReference type="SUPFAM" id="SSF110087">
    <property type="entry name" value="DR1885-like metal-binding protein"/>
    <property type="match status" value="1"/>
</dbReference>
<accession>A0A6M1SS26</accession>
<dbReference type="RefSeq" id="WP_165138933.1">
    <property type="nucleotide sequence ID" value="NZ_JAALLT010000001.1"/>
</dbReference>
<dbReference type="InterPro" id="IPR058248">
    <property type="entry name" value="Lxx211020-like"/>
</dbReference>
<dbReference type="EMBL" id="JAALLT010000001">
    <property type="protein sequence ID" value="NGP75542.1"/>
    <property type="molecule type" value="Genomic_DNA"/>
</dbReference>
<comment type="caution">
    <text evidence="1">The sequence shown here is derived from an EMBL/GenBank/DDBJ whole genome shotgun (WGS) entry which is preliminary data.</text>
</comment>
<organism evidence="1 2">
    <name type="scientific">Halalkalibaculum roseum</name>
    <dbReference type="NCBI Taxonomy" id="2709311"/>
    <lineage>
        <taxon>Bacteria</taxon>
        <taxon>Pseudomonadati</taxon>
        <taxon>Balneolota</taxon>
        <taxon>Balneolia</taxon>
        <taxon>Balneolales</taxon>
        <taxon>Balneolaceae</taxon>
        <taxon>Halalkalibaculum</taxon>
    </lineage>
</organism>
<reference evidence="1 2" key="1">
    <citation type="submission" date="2020-02" db="EMBL/GenBank/DDBJ databases">
        <title>Balneolaceae bacterium YR4-1, complete genome.</title>
        <authorList>
            <person name="Li Y."/>
            <person name="Wu S."/>
        </authorList>
    </citation>
    <scope>NUCLEOTIDE SEQUENCE [LARGE SCALE GENOMIC DNA]</scope>
    <source>
        <strain evidence="1 2">YR4-1</strain>
    </source>
</reference>
<evidence type="ECO:0000313" key="2">
    <source>
        <dbReference type="Proteomes" id="UP000473278"/>
    </source>
</evidence>
<dbReference type="Proteomes" id="UP000473278">
    <property type="component" value="Unassembled WGS sequence"/>
</dbReference>
<protein>
    <submittedName>
        <fullName evidence="1">Copper chaperone PCu(A)C</fullName>
    </submittedName>
</protein>
<dbReference type="PANTHER" id="PTHR36302:SF1">
    <property type="entry name" value="COPPER CHAPERONE PCU(A)C"/>
    <property type="match status" value="1"/>
</dbReference>
<dbReference type="Gene3D" id="2.60.40.1890">
    <property type="entry name" value="PCu(A)C copper chaperone"/>
    <property type="match status" value="1"/>
</dbReference>
<dbReference type="InterPro" id="IPR036182">
    <property type="entry name" value="PCuAC_sf"/>
</dbReference>
<dbReference type="PANTHER" id="PTHR36302">
    <property type="entry name" value="BLR7088 PROTEIN"/>
    <property type="match status" value="1"/>
</dbReference>
<proteinExistence type="predicted"/>
<dbReference type="InterPro" id="IPR007410">
    <property type="entry name" value="LpqE-like"/>
</dbReference>
<dbReference type="AlphaFoldDB" id="A0A6M1SS26"/>
<dbReference type="Pfam" id="PF04314">
    <property type="entry name" value="PCuAC"/>
    <property type="match status" value="1"/>
</dbReference>
<keyword evidence="2" id="KW-1185">Reference proteome</keyword>
<sequence length="152" mass="16347">MKNLLLYGSILLLGVACSSGETDQETTKVTLSGTIEVSQLTARPVSQGQNSAAYFTIINGLKSADTLTTMESQFFEGAELHESYTTEEGLSGMRPVGNIVIPSGDSLVLKPGSYHVMLMRAKRNFAAGDTLPLILNFSQSGKKSLNLPINRF</sequence>
<evidence type="ECO:0000313" key="1">
    <source>
        <dbReference type="EMBL" id="NGP75542.1"/>
    </source>
</evidence>
<dbReference type="PROSITE" id="PS51257">
    <property type="entry name" value="PROKAR_LIPOPROTEIN"/>
    <property type="match status" value="1"/>
</dbReference>
<name>A0A6M1SS26_9BACT</name>
<gene>
    <name evidence="1" type="ORF">G3570_02780</name>
</gene>